<accession>A0A447TK38</accession>
<name>A0A447TK38_CHRVL</name>
<evidence type="ECO:0000256" key="4">
    <source>
        <dbReference type="ARBA" id="ARBA00022679"/>
    </source>
</evidence>
<evidence type="ECO:0000256" key="3">
    <source>
        <dbReference type="ARBA" id="ARBA00022576"/>
    </source>
</evidence>
<dbReference type="AlphaFoldDB" id="A0A447TK38"/>
<dbReference type="InterPro" id="IPR015421">
    <property type="entry name" value="PyrdxlP-dep_Trfase_major"/>
</dbReference>
<dbReference type="InterPro" id="IPR005814">
    <property type="entry name" value="Aminotrans_3"/>
</dbReference>
<sequence>MGMALTGKVAPYKLGFGPFPSDVYHAPYPNALHGVSVQDSLAGLEKLFKFDIDPARVAAIIYEPVQGEGGFYAAPAEWVKALRELCDRHGILLIADEVQSASPHRQAAGQRAFRRGA</sequence>
<dbReference type="GO" id="GO:0005829">
    <property type="term" value="C:cytosol"/>
    <property type="evidence" value="ECO:0007669"/>
    <property type="project" value="TreeGrafter"/>
</dbReference>
<dbReference type="PANTHER" id="PTHR43206:SF3">
    <property type="entry name" value="4-AMINOBUTYRATE AMINOTRANSFERASE PUUE"/>
    <property type="match status" value="1"/>
</dbReference>
<proteinExistence type="inferred from homology"/>
<gene>
    <name evidence="5" type="primary">puuE_2</name>
    <name evidence="5" type="ORF">NCTC9695_05716</name>
</gene>
<dbReference type="EC" id="2.6.1.19" evidence="5"/>
<dbReference type="InterPro" id="IPR015424">
    <property type="entry name" value="PyrdxlP-dep_Trfase"/>
</dbReference>
<protein>
    <submittedName>
        <fullName evidence="5">4-aminobutyrate aminotransferase PuuE</fullName>
        <ecNumber evidence="5">2.6.1.19</ecNumber>
    </submittedName>
</protein>
<reference evidence="5 6" key="1">
    <citation type="submission" date="2018-12" db="EMBL/GenBank/DDBJ databases">
        <authorList>
            <consortium name="Pathogen Informatics"/>
        </authorList>
    </citation>
    <scope>NUCLEOTIDE SEQUENCE [LARGE SCALE GENOMIC DNA]</scope>
    <source>
        <strain evidence="5 6">NCTC9695</strain>
    </source>
</reference>
<evidence type="ECO:0000256" key="1">
    <source>
        <dbReference type="ARBA" id="ARBA00001933"/>
    </source>
</evidence>
<dbReference type="GO" id="GO:0034386">
    <property type="term" value="F:4-aminobutyrate:2-oxoglutarate transaminase activity"/>
    <property type="evidence" value="ECO:0007669"/>
    <property type="project" value="UniProtKB-EC"/>
</dbReference>
<dbReference type="Proteomes" id="UP000275777">
    <property type="component" value="Chromosome"/>
</dbReference>
<keyword evidence="4 5" id="KW-0808">Transferase</keyword>
<organism evidence="5 6">
    <name type="scientific">Chromobacterium violaceum</name>
    <dbReference type="NCBI Taxonomy" id="536"/>
    <lineage>
        <taxon>Bacteria</taxon>
        <taxon>Pseudomonadati</taxon>
        <taxon>Pseudomonadota</taxon>
        <taxon>Betaproteobacteria</taxon>
        <taxon>Neisseriales</taxon>
        <taxon>Chromobacteriaceae</taxon>
        <taxon>Chromobacterium</taxon>
    </lineage>
</organism>
<dbReference type="GO" id="GO:0009450">
    <property type="term" value="P:gamma-aminobutyric acid catabolic process"/>
    <property type="evidence" value="ECO:0007669"/>
    <property type="project" value="TreeGrafter"/>
</dbReference>
<dbReference type="EMBL" id="LR134182">
    <property type="protein sequence ID" value="VEB45211.1"/>
    <property type="molecule type" value="Genomic_DNA"/>
</dbReference>
<dbReference type="PANTHER" id="PTHR43206">
    <property type="entry name" value="AMINOTRANSFERASE"/>
    <property type="match status" value="1"/>
</dbReference>
<keyword evidence="3 5" id="KW-0032">Aminotransferase</keyword>
<dbReference type="GO" id="GO:0030170">
    <property type="term" value="F:pyridoxal phosphate binding"/>
    <property type="evidence" value="ECO:0007669"/>
    <property type="project" value="InterPro"/>
</dbReference>
<comment type="cofactor">
    <cofactor evidence="1">
        <name>pyridoxal 5'-phosphate</name>
        <dbReference type="ChEBI" id="CHEBI:597326"/>
    </cofactor>
</comment>
<evidence type="ECO:0000256" key="2">
    <source>
        <dbReference type="ARBA" id="ARBA00008954"/>
    </source>
</evidence>
<evidence type="ECO:0000313" key="5">
    <source>
        <dbReference type="EMBL" id="VEB45211.1"/>
    </source>
</evidence>
<dbReference type="Pfam" id="PF00202">
    <property type="entry name" value="Aminotran_3"/>
    <property type="match status" value="1"/>
</dbReference>
<dbReference type="SUPFAM" id="SSF53383">
    <property type="entry name" value="PLP-dependent transferases"/>
    <property type="match status" value="1"/>
</dbReference>
<dbReference type="Gene3D" id="3.40.640.10">
    <property type="entry name" value="Type I PLP-dependent aspartate aminotransferase-like (Major domain)"/>
    <property type="match status" value="1"/>
</dbReference>
<evidence type="ECO:0000313" key="6">
    <source>
        <dbReference type="Proteomes" id="UP000275777"/>
    </source>
</evidence>
<comment type="similarity">
    <text evidence="2">Belongs to the class-III pyridoxal-phosphate-dependent aminotransferase family.</text>
</comment>